<comment type="caution">
    <text evidence="2">The sequence shown here is derived from an EMBL/GenBank/DDBJ whole genome shotgun (WGS) entry which is preliminary data.</text>
</comment>
<feature type="region of interest" description="Disordered" evidence="1">
    <location>
        <begin position="64"/>
        <end position="93"/>
    </location>
</feature>
<dbReference type="OrthoDB" id="721716at2759"/>
<sequence>MAEYIGYAAPDYMGFVSSVLPYPCQMTVALFPLIPQLSTRQYTITRPTLALAMQDVTRLALATPDYTPESPDYTPESPDYTPESPSLPRRELPSDVDYRDSIIRIGESSGARSVYGTPSADLILVVHPDASIGIVVPIFAPASASASTPSAAGQSGVIDITDDLEDDPQEVEVYPEGTEE</sequence>
<evidence type="ECO:0000313" key="3">
    <source>
        <dbReference type="Proteomes" id="UP000729402"/>
    </source>
</evidence>
<organism evidence="2 3">
    <name type="scientific">Zizania palustris</name>
    <name type="common">Northern wild rice</name>
    <dbReference type="NCBI Taxonomy" id="103762"/>
    <lineage>
        <taxon>Eukaryota</taxon>
        <taxon>Viridiplantae</taxon>
        <taxon>Streptophyta</taxon>
        <taxon>Embryophyta</taxon>
        <taxon>Tracheophyta</taxon>
        <taxon>Spermatophyta</taxon>
        <taxon>Magnoliopsida</taxon>
        <taxon>Liliopsida</taxon>
        <taxon>Poales</taxon>
        <taxon>Poaceae</taxon>
        <taxon>BOP clade</taxon>
        <taxon>Oryzoideae</taxon>
        <taxon>Oryzeae</taxon>
        <taxon>Zizaniinae</taxon>
        <taxon>Zizania</taxon>
    </lineage>
</organism>
<reference evidence="2" key="1">
    <citation type="journal article" date="2021" name="bioRxiv">
        <title>Whole Genome Assembly and Annotation of Northern Wild Rice, Zizania palustris L., Supports a Whole Genome Duplication in the Zizania Genus.</title>
        <authorList>
            <person name="Haas M."/>
            <person name="Kono T."/>
            <person name="Macchietto M."/>
            <person name="Millas R."/>
            <person name="McGilp L."/>
            <person name="Shao M."/>
            <person name="Duquette J."/>
            <person name="Hirsch C.N."/>
            <person name="Kimball J."/>
        </authorList>
    </citation>
    <scope>NUCLEOTIDE SEQUENCE</scope>
    <source>
        <tissue evidence="2">Fresh leaf tissue</tissue>
    </source>
</reference>
<gene>
    <name evidence="2" type="ORF">GUJ93_ZPchr0001g30414</name>
</gene>
<accession>A0A8J5RRR5</accession>
<reference evidence="2" key="2">
    <citation type="submission" date="2021-02" db="EMBL/GenBank/DDBJ databases">
        <authorList>
            <person name="Kimball J.A."/>
            <person name="Haas M.W."/>
            <person name="Macchietto M."/>
            <person name="Kono T."/>
            <person name="Duquette J."/>
            <person name="Shao M."/>
        </authorList>
    </citation>
    <scope>NUCLEOTIDE SEQUENCE</scope>
    <source>
        <tissue evidence="2">Fresh leaf tissue</tissue>
    </source>
</reference>
<protein>
    <submittedName>
        <fullName evidence="2">Uncharacterized protein</fullName>
    </submittedName>
</protein>
<evidence type="ECO:0000256" key="1">
    <source>
        <dbReference type="SAM" id="MobiDB-lite"/>
    </source>
</evidence>
<name>A0A8J5RRR5_ZIZPA</name>
<keyword evidence="3" id="KW-1185">Reference proteome</keyword>
<dbReference type="EMBL" id="JAAALK010000288">
    <property type="protein sequence ID" value="KAG8052004.1"/>
    <property type="molecule type" value="Genomic_DNA"/>
</dbReference>
<dbReference type="Proteomes" id="UP000729402">
    <property type="component" value="Unassembled WGS sequence"/>
</dbReference>
<proteinExistence type="predicted"/>
<evidence type="ECO:0000313" key="2">
    <source>
        <dbReference type="EMBL" id="KAG8052004.1"/>
    </source>
</evidence>
<feature type="region of interest" description="Disordered" evidence="1">
    <location>
        <begin position="145"/>
        <end position="180"/>
    </location>
</feature>
<feature type="compositionally biased region" description="Acidic residues" evidence="1">
    <location>
        <begin position="160"/>
        <end position="170"/>
    </location>
</feature>
<dbReference type="AlphaFoldDB" id="A0A8J5RRR5"/>